<keyword evidence="2" id="KW-0808">Transferase</keyword>
<dbReference type="PANTHER" id="PTHR33332">
    <property type="entry name" value="REVERSE TRANSCRIPTASE DOMAIN-CONTAINING PROTEIN"/>
    <property type="match status" value="1"/>
</dbReference>
<gene>
    <name evidence="2" type="primary">RTase</name>
    <name evidence="2" type="ORF">EVAR_41423_1</name>
</gene>
<dbReference type="InterPro" id="IPR000477">
    <property type="entry name" value="RT_dom"/>
</dbReference>
<keyword evidence="2" id="KW-0548">Nucleotidyltransferase</keyword>
<comment type="caution">
    <text evidence="2">The sequence shown here is derived from an EMBL/GenBank/DDBJ whole genome shotgun (WGS) entry which is preliminary data.</text>
</comment>
<dbReference type="GO" id="GO:0003964">
    <property type="term" value="F:RNA-directed DNA polymerase activity"/>
    <property type="evidence" value="ECO:0007669"/>
    <property type="project" value="UniProtKB-KW"/>
</dbReference>
<keyword evidence="3" id="KW-1185">Reference proteome</keyword>
<name>A0A4C1W598_EUMVA</name>
<accession>A0A4C1W598</accession>
<dbReference type="Pfam" id="PF00078">
    <property type="entry name" value="RVT_1"/>
    <property type="match status" value="1"/>
</dbReference>
<proteinExistence type="predicted"/>
<dbReference type="OrthoDB" id="414730at2759"/>
<organism evidence="2 3">
    <name type="scientific">Eumeta variegata</name>
    <name type="common">Bagworm moth</name>
    <name type="synonym">Eumeta japonica</name>
    <dbReference type="NCBI Taxonomy" id="151549"/>
    <lineage>
        <taxon>Eukaryota</taxon>
        <taxon>Metazoa</taxon>
        <taxon>Ecdysozoa</taxon>
        <taxon>Arthropoda</taxon>
        <taxon>Hexapoda</taxon>
        <taxon>Insecta</taxon>
        <taxon>Pterygota</taxon>
        <taxon>Neoptera</taxon>
        <taxon>Endopterygota</taxon>
        <taxon>Lepidoptera</taxon>
        <taxon>Glossata</taxon>
        <taxon>Ditrysia</taxon>
        <taxon>Tineoidea</taxon>
        <taxon>Psychidae</taxon>
        <taxon>Oiketicinae</taxon>
        <taxon>Eumeta</taxon>
    </lineage>
</organism>
<evidence type="ECO:0000259" key="1">
    <source>
        <dbReference type="PROSITE" id="PS50878"/>
    </source>
</evidence>
<feature type="domain" description="Reverse transcriptase" evidence="1">
    <location>
        <begin position="1"/>
        <end position="140"/>
    </location>
</feature>
<dbReference type="PROSITE" id="PS50878">
    <property type="entry name" value="RT_POL"/>
    <property type="match status" value="1"/>
</dbReference>
<dbReference type="Proteomes" id="UP000299102">
    <property type="component" value="Unassembled WGS sequence"/>
</dbReference>
<dbReference type="AlphaFoldDB" id="A0A4C1W598"/>
<dbReference type="EMBL" id="BGZK01000476">
    <property type="protein sequence ID" value="GBP46070.1"/>
    <property type="molecule type" value="Genomic_DNA"/>
</dbReference>
<sequence length="170" mass="19657">MGRLLALLDSYLSDRIQRVDVTGEKLSGSAVNMGVPQGSVLGPFLFLIYINDLPYFVKGWHRIALFADDTSLLFKINRQQPPFDEVNSTISEKIEWYSIDNLLLDEKKTKVCQFFLSSFKPVNGNVMIRNEILDIMDTTLFRDLTLDAKFRWNFYITRLGEKGLILQHMQ</sequence>
<keyword evidence="2" id="KW-0695">RNA-directed DNA polymerase</keyword>
<evidence type="ECO:0000313" key="2">
    <source>
        <dbReference type="EMBL" id="GBP46070.1"/>
    </source>
</evidence>
<dbReference type="STRING" id="151549.A0A4C1W598"/>
<evidence type="ECO:0000313" key="3">
    <source>
        <dbReference type="Proteomes" id="UP000299102"/>
    </source>
</evidence>
<protein>
    <submittedName>
        <fullName evidence="2">Probable RNA-directed DNA polymerase from transposon BS</fullName>
    </submittedName>
</protein>
<reference evidence="2 3" key="1">
    <citation type="journal article" date="2019" name="Commun. Biol.">
        <title>The bagworm genome reveals a unique fibroin gene that provides high tensile strength.</title>
        <authorList>
            <person name="Kono N."/>
            <person name="Nakamura H."/>
            <person name="Ohtoshi R."/>
            <person name="Tomita M."/>
            <person name="Numata K."/>
            <person name="Arakawa K."/>
        </authorList>
    </citation>
    <scope>NUCLEOTIDE SEQUENCE [LARGE SCALE GENOMIC DNA]</scope>
</reference>